<gene>
    <name evidence="8" type="ORF">MIND_01078700</name>
</gene>
<dbReference type="SMART" id="SM00355">
    <property type="entry name" value="ZnF_C2H2"/>
    <property type="match status" value="2"/>
</dbReference>
<feature type="compositionally biased region" description="Basic and acidic residues" evidence="6">
    <location>
        <begin position="413"/>
        <end position="425"/>
    </location>
</feature>
<evidence type="ECO:0000313" key="8">
    <source>
        <dbReference type="EMBL" id="KAF7295391.1"/>
    </source>
</evidence>
<dbReference type="AlphaFoldDB" id="A0A8H6SAY8"/>
<dbReference type="Pfam" id="PF00096">
    <property type="entry name" value="zf-C2H2"/>
    <property type="match status" value="1"/>
</dbReference>
<feature type="region of interest" description="Disordered" evidence="6">
    <location>
        <begin position="92"/>
        <end position="145"/>
    </location>
</feature>
<evidence type="ECO:0000259" key="7">
    <source>
        <dbReference type="PROSITE" id="PS50157"/>
    </source>
</evidence>
<evidence type="ECO:0000313" key="9">
    <source>
        <dbReference type="Proteomes" id="UP000636479"/>
    </source>
</evidence>
<evidence type="ECO:0000256" key="4">
    <source>
        <dbReference type="ARBA" id="ARBA00022833"/>
    </source>
</evidence>
<evidence type="ECO:0000256" key="6">
    <source>
        <dbReference type="SAM" id="MobiDB-lite"/>
    </source>
</evidence>
<keyword evidence="1" id="KW-0479">Metal-binding</keyword>
<dbReference type="GeneID" id="59349876"/>
<feature type="region of interest" description="Disordered" evidence="6">
    <location>
        <begin position="622"/>
        <end position="652"/>
    </location>
</feature>
<dbReference type="Proteomes" id="UP000636479">
    <property type="component" value="Unassembled WGS sequence"/>
</dbReference>
<dbReference type="GO" id="GO:0008270">
    <property type="term" value="F:zinc ion binding"/>
    <property type="evidence" value="ECO:0007669"/>
    <property type="project" value="UniProtKB-KW"/>
</dbReference>
<dbReference type="InterPro" id="IPR036236">
    <property type="entry name" value="Znf_C2H2_sf"/>
</dbReference>
<name>A0A8H6SAY8_9AGAR</name>
<sequence>MPPKPPNRPPTDKQPGKHVCSVRECRRAFSTAGHLSRHTKTHTGERNHACPFPGCTTRCSRADNLQQHYRIHLSPGSRGRNGGRRVFAIAPPTKKPRLSTVERSPPPPPISPLALDMPHNDRDPDSFPTRCPSYSPPPNSPPPLEDSRLYYMRIALQHAPVKREESPPPIFMAPDPADLAAAIAAYDSASDPQGLKAEGLLRALGLAQAPPLLEDAHPNIPKIEWPPKIMPKLEDYGSSTETPELNSPLTTTEPLVIRKPISTPTSNSSSCGRMISKTRSQSFALSNAAWPSAVGSSHCPSPSPPPPAPPGMFSSLPLGVAAPLDPLPSPVTVLNHPTVSSSLPPKTKANEPPTIAPASHPQPSSSAKSGSLFVASPLALELAYATAPTPAPQRVSGSRLRGASILPPLDTGFDWRGRPATHPDDQNDTDSVLGPESEDGDTDIEPDRNGMKGNVASEMPGMEQQPVDNSELEYVEPEDGGQFHYWHGAYMVPTGDYLSPVTTEAEYHYVIAQQLEQEYPAADPDYAGQPAPSYSPLPRIRRQAATLTAERVQTARGRSVVVIHSLFFFSGDGATMAATTSPTDSSCTAAPAGAAPNPDQLESQSYAEDNFMAATYTPPLTAASSSSGESTSSGSSCAESPQTPYAEYGHYDHDSDYHPENFAACDKTTYYPTYEYYDANGCLKSTSSAVYQTEDYYANDSPVSPFPLYQRPFATNEKPAAHPEQPPTVTPGQYLHWYAGTAS</sequence>
<feature type="compositionally biased region" description="Polar residues" evidence="6">
    <location>
        <begin position="579"/>
        <end position="588"/>
    </location>
</feature>
<dbReference type="OrthoDB" id="654211at2759"/>
<dbReference type="GO" id="GO:0000981">
    <property type="term" value="F:DNA-binding transcription factor activity, RNA polymerase II-specific"/>
    <property type="evidence" value="ECO:0007669"/>
    <property type="project" value="TreeGrafter"/>
</dbReference>
<evidence type="ECO:0000256" key="1">
    <source>
        <dbReference type="ARBA" id="ARBA00022723"/>
    </source>
</evidence>
<feature type="compositionally biased region" description="Pro residues" evidence="6">
    <location>
        <begin position="134"/>
        <end position="144"/>
    </location>
</feature>
<dbReference type="GO" id="GO:0000785">
    <property type="term" value="C:chromatin"/>
    <property type="evidence" value="ECO:0007669"/>
    <property type="project" value="TreeGrafter"/>
</dbReference>
<dbReference type="PROSITE" id="PS00028">
    <property type="entry name" value="ZINC_FINGER_C2H2_1"/>
    <property type="match status" value="2"/>
</dbReference>
<dbReference type="PANTHER" id="PTHR14003">
    <property type="entry name" value="TRANSCRIPTIONAL REPRESSOR PROTEIN YY"/>
    <property type="match status" value="1"/>
</dbReference>
<evidence type="ECO:0000256" key="5">
    <source>
        <dbReference type="PROSITE-ProRule" id="PRU00042"/>
    </source>
</evidence>
<dbReference type="Gene3D" id="3.30.160.60">
    <property type="entry name" value="Classic Zinc Finger"/>
    <property type="match status" value="2"/>
</dbReference>
<evidence type="ECO:0000256" key="3">
    <source>
        <dbReference type="ARBA" id="ARBA00022771"/>
    </source>
</evidence>
<protein>
    <submittedName>
        <fullName evidence="8">Nrg1-like zn-finger transcription factor</fullName>
    </submittedName>
</protein>
<feature type="compositionally biased region" description="Low complexity" evidence="6">
    <location>
        <begin position="356"/>
        <end position="370"/>
    </location>
</feature>
<dbReference type="PROSITE" id="PS50157">
    <property type="entry name" value="ZINC_FINGER_C2H2_2"/>
    <property type="match status" value="1"/>
</dbReference>
<feature type="region of interest" description="Disordered" evidence="6">
    <location>
        <begin position="333"/>
        <end position="370"/>
    </location>
</feature>
<evidence type="ECO:0000256" key="2">
    <source>
        <dbReference type="ARBA" id="ARBA00022737"/>
    </source>
</evidence>
<keyword evidence="3 5" id="KW-0863">Zinc-finger</keyword>
<feature type="compositionally biased region" description="Low complexity" evidence="6">
    <location>
        <begin position="622"/>
        <end position="640"/>
    </location>
</feature>
<feature type="region of interest" description="Disordered" evidence="6">
    <location>
        <begin position="410"/>
        <end position="464"/>
    </location>
</feature>
<organism evidence="8 9">
    <name type="scientific">Mycena indigotica</name>
    <dbReference type="NCBI Taxonomy" id="2126181"/>
    <lineage>
        <taxon>Eukaryota</taxon>
        <taxon>Fungi</taxon>
        <taxon>Dikarya</taxon>
        <taxon>Basidiomycota</taxon>
        <taxon>Agaricomycotina</taxon>
        <taxon>Agaricomycetes</taxon>
        <taxon>Agaricomycetidae</taxon>
        <taxon>Agaricales</taxon>
        <taxon>Marasmiineae</taxon>
        <taxon>Mycenaceae</taxon>
        <taxon>Mycena</taxon>
    </lineage>
</organism>
<keyword evidence="9" id="KW-1185">Reference proteome</keyword>
<proteinExistence type="predicted"/>
<dbReference type="RefSeq" id="XP_037216754.1">
    <property type="nucleotide sequence ID" value="XM_037367360.1"/>
</dbReference>
<dbReference type="GO" id="GO:0031519">
    <property type="term" value="C:PcG protein complex"/>
    <property type="evidence" value="ECO:0007669"/>
    <property type="project" value="TreeGrafter"/>
</dbReference>
<dbReference type="SUPFAM" id="SSF57667">
    <property type="entry name" value="beta-beta-alpha zinc fingers"/>
    <property type="match status" value="1"/>
</dbReference>
<dbReference type="EMBL" id="JACAZF010000009">
    <property type="protein sequence ID" value="KAF7295391.1"/>
    <property type="molecule type" value="Genomic_DNA"/>
</dbReference>
<dbReference type="PANTHER" id="PTHR14003:SF19">
    <property type="entry name" value="YY2 TRANSCRIPTION FACTOR"/>
    <property type="match status" value="1"/>
</dbReference>
<dbReference type="InterPro" id="IPR013087">
    <property type="entry name" value="Znf_C2H2_type"/>
</dbReference>
<comment type="caution">
    <text evidence="8">The sequence shown here is derived from an EMBL/GenBank/DDBJ whole genome shotgun (WGS) entry which is preliminary data.</text>
</comment>
<keyword evidence="2" id="KW-0677">Repeat</keyword>
<reference evidence="8" key="1">
    <citation type="submission" date="2020-05" db="EMBL/GenBank/DDBJ databases">
        <title>Mycena genomes resolve the evolution of fungal bioluminescence.</title>
        <authorList>
            <person name="Tsai I.J."/>
        </authorList>
    </citation>
    <scope>NUCLEOTIDE SEQUENCE</scope>
    <source>
        <strain evidence="8">171206Taipei</strain>
    </source>
</reference>
<feature type="region of interest" description="Disordered" evidence="6">
    <location>
        <begin position="579"/>
        <end position="601"/>
    </location>
</feature>
<keyword evidence="4" id="KW-0862">Zinc</keyword>
<feature type="domain" description="C2H2-type" evidence="7">
    <location>
        <begin position="18"/>
        <end position="47"/>
    </location>
</feature>
<dbReference type="GO" id="GO:0005667">
    <property type="term" value="C:transcription regulator complex"/>
    <property type="evidence" value="ECO:0007669"/>
    <property type="project" value="TreeGrafter"/>
</dbReference>
<accession>A0A8H6SAY8</accession>
<dbReference type="GO" id="GO:0000978">
    <property type="term" value="F:RNA polymerase II cis-regulatory region sequence-specific DNA binding"/>
    <property type="evidence" value="ECO:0007669"/>
    <property type="project" value="TreeGrafter"/>
</dbReference>
<feature type="compositionally biased region" description="Polar residues" evidence="6">
    <location>
        <begin position="335"/>
        <end position="344"/>
    </location>
</feature>